<dbReference type="CDD" id="cd00622">
    <property type="entry name" value="PLPDE_III_ODC"/>
    <property type="match status" value="1"/>
</dbReference>
<comment type="similarity">
    <text evidence="2 9">Belongs to the Orn/Lys/Arg decarboxylase class-II family.</text>
</comment>
<dbReference type="InParanoid" id="A0A1Y5SN43"/>
<feature type="modified residue" description="N6-(pyridoxal phosphate)lysine" evidence="8">
    <location>
        <position position="59"/>
    </location>
</feature>
<evidence type="ECO:0000313" key="12">
    <source>
        <dbReference type="EMBL" id="SLN44565.1"/>
    </source>
</evidence>
<dbReference type="EC" id="4.1.1.17" evidence="6"/>
<proteinExistence type="inferred from homology"/>
<protein>
    <recommendedName>
        <fullName evidence="6">ornithine decarboxylase</fullName>
        <ecNumber evidence="6">4.1.1.17</ecNumber>
    </recommendedName>
</protein>
<dbReference type="PANTHER" id="PTHR11482:SF6">
    <property type="entry name" value="ORNITHINE DECARBOXYLASE 1-RELATED"/>
    <property type="match status" value="1"/>
</dbReference>
<evidence type="ECO:0000256" key="1">
    <source>
        <dbReference type="ARBA" id="ARBA00001933"/>
    </source>
</evidence>
<name>A0A1Y5SN43_9PROT</name>
<evidence type="ECO:0000256" key="8">
    <source>
        <dbReference type="PIRSR" id="PIRSR600183-50"/>
    </source>
</evidence>
<evidence type="ECO:0000256" key="7">
    <source>
        <dbReference type="ARBA" id="ARBA00049127"/>
    </source>
</evidence>
<dbReference type="GO" id="GO:0005737">
    <property type="term" value="C:cytoplasm"/>
    <property type="evidence" value="ECO:0007669"/>
    <property type="project" value="TreeGrafter"/>
</dbReference>
<feature type="domain" description="Orn/DAP/Arg decarboxylase 2 N-terminal" evidence="11">
    <location>
        <begin position="39"/>
        <end position="276"/>
    </location>
</feature>
<organism evidence="12 13">
    <name type="scientific">Oceanibacterium hippocampi</name>
    <dbReference type="NCBI Taxonomy" id="745714"/>
    <lineage>
        <taxon>Bacteria</taxon>
        <taxon>Pseudomonadati</taxon>
        <taxon>Pseudomonadota</taxon>
        <taxon>Alphaproteobacteria</taxon>
        <taxon>Sneathiellales</taxon>
        <taxon>Sneathiellaceae</taxon>
        <taxon>Oceanibacterium</taxon>
    </lineage>
</organism>
<keyword evidence="3 8" id="KW-0663">Pyridoxal phosphate</keyword>
<dbReference type="Pfam" id="PF02784">
    <property type="entry name" value="Orn_Arg_deC_N"/>
    <property type="match status" value="1"/>
</dbReference>
<dbReference type="InterPro" id="IPR022653">
    <property type="entry name" value="De-COase2_pyr-phos_BS"/>
</dbReference>
<dbReference type="OrthoDB" id="9802147at2"/>
<dbReference type="EMBL" id="FWFR01000001">
    <property type="protein sequence ID" value="SLN44565.1"/>
    <property type="molecule type" value="Genomic_DNA"/>
</dbReference>
<accession>A0A1Y5SN43</accession>
<keyword evidence="13" id="KW-1185">Reference proteome</keyword>
<reference evidence="12 13" key="1">
    <citation type="submission" date="2017-03" db="EMBL/GenBank/DDBJ databases">
        <authorList>
            <person name="Afonso C.L."/>
            <person name="Miller P.J."/>
            <person name="Scott M.A."/>
            <person name="Spackman E."/>
            <person name="Goraichik I."/>
            <person name="Dimitrov K.M."/>
            <person name="Suarez D.L."/>
            <person name="Swayne D.E."/>
        </authorList>
    </citation>
    <scope>NUCLEOTIDE SEQUENCE [LARGE SCALE GENOMIC DNA]</scope>
    <source>
        <strain evidence="12 13">CECT 7691</strain>
    </source>
</reference>
<comment type="cofactor">
    <cofactor evidence="1 8">
        <name>pyridoxal 5'-phosphate</name>
        <dbReference type="ChEBI" id="CHEBI:597326"/>
    </cofactor>
</comment>
<evidence type="ECO:0000256" key="5">
    <source>
        <dbReference type="ARBA" id="ARBA00034115"/>
    </source>
</evidence>
<evidence type="ECO:0000259" key="11">
    <source>
        <dbReference type="Pfam" id="PF02784"/>
    </source>
</evidence>
<dbReference type="InterPro" id="IPR000183">
    <property type="entry name" value="Orn/DAP/Arg_de-COase"/>
</dbReference>
<dbReference type="InterPro" id="IPR002433">
    <property type="entry name" value="Orn_de-COase"/>
</dbReference>
<dbReference type="PROSITE" id="PS00878">
    <property type="entry name" value="ODR_DC_2_1"/>
    <property type="match status" value="1"/>
</dbReference>
<evidence type="ECO:0000259" key="10">
    <source>
        <dbReference type="Pfam" id="PF00278"/>
    </source>
</evidence>
<dbReference type="Pfam" id="PF00278">
    <property type="entry name" value="Orn_DAP_Arg_deC"/>
    <property type="match status" value="1"/>
</dbReference>
<comment type="catalytic activity">
    <reaction evidence="7">
        <text>L-ornithine + H(+) = putrescine + CO2</text>
        <dbReference type="Rhea" id="RHEA:22964"/>
        <dbReference type="ChEBI" id="CHEBI:15378"/>
        <dbReference type="ChEBI" id="CHEBI:16526"/>
        <dbReference type="ChEBI" id="CHEBI:46911"/>
        <dbReference type="ChEBI" id="CHEBI:326268"/>
        <dbReference type="EC" id="4.1.1.17"/>
    </reaction>
</comment>
<dbReference type="Proteomes" id="UP000193200">
    <property type="component" value="Unassembled WGS sequence"/>
</dbReference>
<evidence type="ECO:0000256" key="4">
    <source>
        <dbReference type="ARBA" id="ARBA00023239"/>
    </source>
</evidence>
<dbReference type="Gene3D" id="3.20.20.10">
    <property type="entry name" value="Alanine racemase"/>
    <property type="match status" value="1"/>
</dbReference>
<feature type="active site" description="Proton donor" evidence="8">
    <location>
        <position position="339"/>
    </location>
</feature>
<dbReference type="GO" id="GO:0004586">
    <property type="term" value="F:ornithine decarboxylase activity"/>
    <property type="evidence" value="ECO:0007669"/>
    <property type="project" value="UniProtKB-EC"/>
</dbReference>
<dbReference type="Gene3D" id="2.40.37.10">
    <property type="entry name" value="Lyase, Ornithine Decarboxylase, Chain A, domain 1"/>
    <property type="match status" value="1"/>
</dbReference>
<dbReference type="PANTHER" id="PTHR11482">
    <property type="entry name" value="ARGININE/DIAMINOPIMELATE/ORNITHINE DECARBOXYLASE"/>
    <property type="match status" value="1"/>
</dbReference>
<dbReference type="SUPFAM" id="SSF50621">
    <property type="entry name" value="Alanine racemase C-terminal domain-like"/>
    <property type="match status" value="1"/>
</dbReference>
<feature type="domain" description="Orn/DAP/Arg decarboxylase 2 C-terminal" evidence="10">
    <location>
        <begin position="277"/>
        <end position="367"/>
    </location>
</feature>
<comment type="pathway">
    <text evidence="5">Amine and polyamine biosynthesis; putrescine biosynthesis via L-ornithine pathway; putrescine from L-ornithine: step 1/1.</text>
</comment>
<dbReference type="InterPro" id="IPR022643">
    <property type="entry name" value="De-COase2_C"/>
</dbReference>
<dbReference type="RefSeq" id="WP_085883112.1">
    <property type="nucleotide sequence ID" value="NZ_FWFR01000001.1"/>
</dbReference>
<keyword evidence="4 12" id="KW-0456">Lyase</keyword>
<dbReference type="AlphaFoldDB" id="A0A1Y5SN43"/>
<evidence type="ECO:0000256" key="2">
    <source>
        <dbReference type="ARBA" id="ARBA00008872"/>
    </source>
</evidence>
<gene>
    <name evidence="12" type="primary">ldc</name>
    <name evidence="12" type="ORF">OCH7691_01889</name>
</gene>
<evidence type="ECO:0000313" key="13">
    <source>
        <dbReference type="Proteomes" id="UP000193200"/>
    </source>
</evidence>
<dbReference type="SUPFAM" id="SSF51419">
    <property type="entry name" value="PLP-binding barrel"/>
    <property type="match status" value="1"/>
</dbReference>
<dbReference type="PRINTS" id="PR01179">
    <property type="entry name" value="ODADCRBXLASE"/>
</dbReference>
<dbReference type="InterPro" id="IPR022644">
    <property type="entry name" value="De-COase2_N"/>
</dbReference>
<sequence>MTTTKAAGASGPRIYPNVDAVVTALRPSYPVFCVRAGRLTARARTFIEGFPGTVLYAVKCNPHPFVLRTLYKAGIHNFDSASLPEIALVSELFEEPGLFFHHPIKSRAAIQSAYRVYGVRHYTIDHWKELEKIREEIRRVEGIDEPPIIHVRVATPPSGASYELSRKFGATREDAIKLLDKVHEYGFECGISFHVGSQCVDPEAWRRGFEVVRDVLAGTQAKPRWINCGGGFPAHYGGQEPPPLDVFLDIIKEEWARLDLGPDAHLLCEPGRGMVADSVSLLVRVMLRKGDRLYLNDGVFGSLSEIRDANLTPPVRLIKRDGSPKSETMQEFTFYGPTCDSLDMLPSRFMLPDDVEEGDWIDIGQIGAYSNAVSSDFNGFRAETFVLVE</sequence>
<dbReference type="PRINTS" id="PR01182">
    <property type="entry name" value="ORNDCRBXLASE"/>
</dbReference>
<evidence type="ECO:0000256" key="9">
    <source>
        <dbReference type="RuleBase" id="RU003737"/>
    </source>
</evidence>
<dbReference type="InterPro" id="IPR009006">
    <property type="entry name" value="Ala_racemase/Decarboxylase_C"/>
</dbReference>
<dbReference type="GO" id="GO:0033387">
    <property type="term" value="P:putrescine biosynthetic process from arginine, via ornithine"/>
    <property type="evidence" value="ECO:0007669"/>
    <property type="project" value="TreeGrafter"/>
</dbReference>
<evidence type="ECO:0000256" key="6">
    <source>
        <dbReference type="ARBA" id="ARBA00034138"/>
    </source>
</evidence>
<evidence type="ECO:0000256" key="3">
    <source>
        <dbReference type="ARBA" id="ARBA00022898"/>
    </source>
</evidence>
<dbReference type="InterPro" id="IPR029066">
    <property type="entry name" value="PLP-binding_barrel"/>
</dbReference>